<name>A0A1H5M7W7_RHOJO</name>
<feature type="transmembrane region" description="Helical" evidence="6">
    <location>
        <begin position="21"/>
        <end position="41"/>
    </location>
</feature>
<dbReference type="RefSeq" id="WP_074873351.1">
    <property type="nucleotide sequence ID" value="NZ_FNTL01000005.1"/>
</dbReference>
<dbReference type="GO" id="GO:0005886">
    <property type="term" value="C:plasma membrane"/>
    <property type="evidence" value="ECO:0007669"/>
    <property type="project" value="UniProtKB-SubCell"/>
</dbReference>
<dbReference type="EMBL" id="FNTL01000005">
    <property type="protein sequence ID" value="SEE85314.1"/>
    <property type="molecule type" value="Genomic_DNA"/>
</dbReference>
<organism evidence="8 9">
    <name type="scientific">Rhodococcus jostii</name>
    <dbReference type="NCBI Taxonomy" id="132919"/>
    <lineage>
        <taxon>Bacteria</taxon>
        <taxon>Bacillati</taxon>
        <taxon>Actinomycetota</taxon>
        <taxon>Actinomycetes</taxon>
        <taxon>Mycobacteriales</taxon>
        <taxon>Nocardiaceae</taxon>
        <taxon>Rhodococcus</taxon>
    </lineage>
</organism>
<sequence length="112" mass="11575">MSADTETEPDFRFTLANERTFLAWIRTALALLAGGVAVSQFSLPRGGSAFHDALGAVCILLAALVAVGALLRWRSVQSAMRRGVPLPASRLAPAVVGGVCLAAALGLVWAAT</sequence>
<accession>A0A1H5M7W7</accession>
<keyword evidence="4 6" id="KW-1133">Transmembrane helix</keyword>
<evidence type="ECO:0000256" key="4">
    <source>
        <dbReference type="ARBA" id="ARBA00022989"/>
    </source>
</evidence>
<evidence type="ECO:0000256" key="3">
    <source>
        <dbReference type="ARBA" id="ARBA00022692"/>
    </source>
</evidence>
<dbReference type="PANTHER" id="PTHR34187:SF2">
    <property type="entry name" value="DUF202 DOMAIN-CONTAINING PROTEIN"/>
    <property type="match status" value="1"/>
</dbReference>
<keyword evidence="2" id="KW-1003">Cell membrane</keyword>
<feature type="transmembrane region" description="Helical" evidence="6">
    <location>
        <begin position="53"/>
        <end position="71"/>
    </location>
</feature>
<dbReference type="InterPro" id="IPR003807">
    <property type="entry name" value="DUF202"/>
</dbReference>
<keyword evidence="5 6" id="KW-0472">Membrane</keyword>
<proteinExistence type="predicted"/>
<evidence type="ECO:0000256" key="2">
    <source>
        <dbReference type="ARBA" id="ARBA00022475"/>
    </source>
</evidence>
<dbReference type="InterPro" id="IPR052053">
    <property type="entry name" value="IM_YidH-like"/>
</dbReference>
<dbReference type="PANTHER" id="PTHR34187">
    <property type="entry name" value="FGR18P"/>
    <property type="match status" value="1"/>
</dbReference>
<evidence type="ECO:0000259" key="7">
    <source>
        <dbReference type="Pfam" id="PF02656"/>
    </source>
</evidence>
<dbReference type="Pfam" id="PF02656">
    <property type="entry name" value="DUF202"/>
    <property type="match status" value="1"/>
</dbReference>
<evidence type="ECO:0000256" key="5">
    <source>
        <dbReference type="ARBA" id="ARBA00023136"/>
    </source>
</evidence>
<protein>
    <submittedName>
        <fullName evidence="8">Putative membrane protein</fullName>
    </submittedName>
</protein>
<evidence type="ECO:0000256" key="1">
    <source>
        <dbReference type="ARBA" id="ARBA00004651"/>
    </source>
</evidence>
<feature type="transmembrane region" description="Helical" evidence="6">
    <location>
        <begin position="91"/>
        <end position="111"/>
    </location>
</feature>
<reference evidence="9" key="1">
    <citation type="submission" date="2016-10" db="EMBL/GenBank/DDBJ databases">
        <authorList>
            <person name="Varghese N."/>
        </authorList>
    </citation>
    <scope>NUCLEOTIDE SEQUENCE [LARGE SCALE GENOMIC DNA]</scope>
    <source>
        <strain evidence="9">DSM 44719</strain>
    </source>
</reference>
<dbReference type="AlphaFoldDB" id="A0A1H5M7W7"/>
<evidence type="ECO:0000313" key="9">
    <source>
        <dbReference type="Proteomes" id="UP000183407"/>
    </source>
</evidence>
<feature type="domain" description="DUF202" evidence="7">
    <location>
        <begin position="12"/>
        <end position="78"/>
    </location>
</feature>
<evidence type="ECO:0000313" key="8">
    <source>
        <dbReference type="EMBL" id="SEE85314.1"/>
    </source>
</evidence>
<evidence type="ECO:0000256" key="6">
    <source>
        <dbReference type="SAM" id="Phobius"/>
    </source>
</evidence>
<keyword evidence="3 6" id="KW-0812">Transmembrane</keyword>
<gene>
    <name evidence="8" type="ORF">SAMN04490220_8731</name>
</gene>
<comment type="subcellular location">
    <subcellularLocation>
        <location evidence="1">Cell membrane</location>
        <topology evidence="1">Multi-pass membrane protein</topology>
    </subcellularLocation>
</comment>
<dbReference type="Proteomes" id="UP000183407">
    <property type="component" value="Unassembled WGS sequence"/>
</dbReference>